<dbReference type="InterPro" id="IPR003718">
    <property type="entry name" value="OsmC/Ohr_fam"/>
</dbReference>
<keyword evidence="3" id="KW-1185">Reference proteome</keyword>
<name>A0A7H0G152_9GAMM</name>
<proteinExistence type="inferred from homology"/>
<organism evidence="2 3">
    <name type="scientific">Agrilutibacter terrestris</name>
    <dbReference type="NCBI Taxonomy" id="2865112"/>
    <lineage>
        <taxon>Bacteria</taxon>
        <taxon>Pseudomonadati</taxon>
        <taxon>Pseudomonadota</taxon>
        <taxon>Gammaproteobacteria</taxon>
        <taxon>Lysobacterales</taxon>
        <taxon>Lysobacteraceae</taxon>
        <taxon>Agrilutibacter</taxon>
    </lineage>
</organism>
<evidence type="ECO:0000313" key="2">
    <source>
        <dbReference type="EMBL" id="QNP42018.1"/>
    </source>
</evidence>
<comment type="similarity">
    <text evidence="1">Belongs to the OsmC/Ohr family.</text>
</comment>
<evidence type="ECO:0000313" key="3">
    <source>
        <dbReference type="Proteomes" id="UP000516018"/>
    </source>
</evidence>
<dbReference type="PANTHER" id="PTHR33797">
    <property type="entry name" value="ORGANIC HYDROPEROXIDE RESISTANCE PROTEIN-LIKE"/>
    <property type="match status" value="1"/>
</dbReference>
<dbReference type="PANTHER" id="PTHR33797:SF2">
    <property type="entry name" value="ORGANIC HYDROPEROXIDE RESISTANCE PROTEIN-LIKE"/>
    <property type="match status" value="1"/>
</dbReference>
<evidence type="ECO:0000256" key="1">
    <source>
        <dbReference type="ARBA" id="ARBA00007378"/>
    </source>
</evidence>
<dbReference type="AlphaFoldDB" id="A0A7H0G152"/>
<dbReference type="InterPro" id="IPR036102">
    <property type="entry name" value="OsmC/Ohrsf"/>
</dbReference>
<dbReference type="Gene3D" id="2.20.25.10">
    <property type="match status" value="1"/>
</dbReference>
<dbReference type="InterPro" id="IPR015946">
    <property type="entry name" value="KH_dom-like_a/b"/>
</dbReference>
<dbReference type="NCBIfam" id="TIGR03561">
    <property type="entry name" value="organ_hyd_perox"/>
    <property type="match status" value="1"/>
</dbReference>
<gene>
    <name evidence="2" type="ORF">H8B22_00485</name>
</gene>
<dbReference type="GO" id="GO:0006979">
    <property type="term" value="P:response to oxidative stress"/>
    <property type="evidence" value="ECO:0007669"/>
    <property type="project" value="InterPro"/>
</dbReference>
<dbReference type="Proteomes" id="UP000516018">
    <property type="component" value="Chromosome"/>
</dbReference>
<reference evidence="2 3" key="1">
    <citation type="submission" date="2020-08" db="EMBL/GenBank/DDBJ databases">
        <title>Lysobacter sp. II4 sp. nov., isolated from soil.</title>
        <authorList>
            <person name="Woo C.Y."/>
            <person name="Kim J."/>
        </authorList>
    </citation>
    <scope>NUCLEOTIDE SEQUENCE [LARGE SCALE GENOMIC DNA]</scope>
    <source>
        <strain evidence="2 3">II4</strain>
    </source>
</reference>
<sequence>MAPIEKELFTAHTHITGGRHDGAGRSDDGQLDVKLSMPGSGKPGTNPEQLFGVGYAACFLGALGVAASKRKLRLPDDTAIDADVTLGTIADGNYQIAVKLRVDLPGLDDALKRELVEEGHKTCPYSRATRGNIDVQISIA</sequence>
<dbReference type="EMBL" id="CP060820">
    <property type="protein sequence ID" value="QNP42018.1"/>
    <property type="molecule type" value="Genomic_DNA"/>
</dbReference>
<dbReference type="KEGG" id="lsx:H8B22_00485"/>
<dbReference type="Pfam" id="PF02566">
    <property type="entry name" value="OsmC"/>
    <property type="match status" value="1"/>
</dbReference>
<dbReference type="SUPFAM" id="SSF82784">
    <property type="entry name" value="OsmC-like"/>
    <property type="match status" value="1"/>
</dbReference>
<protein>
    <submittedName>
        <fullName evidence="2">Organic hydroperoxide resistance protein</fullName>
    </submittedName>
</protein>
<dbReference type="Gene3D" id="3.30.300.20">
    <property type="match status" value="1"/>
</dbReference>
<dbReference type="InterPro" id="IPR019953">
    <property type="entry name" value="OHR"/>
</dbReference>
<accession>A0A7H0G152</accession>